<dbReference type="AlphaFoldDB" id="A0AAV1W4C3"/>
<name>A0AAV1W4C3_LUPLU</name>
<evidence type="ECO:0000313" key="1">
    <source>
        <dbReference type="EMBL" id="CAL0303884.1"/>
    </source>
</evidence>
<sequence>MWNLLDVGVERVQECLAKLNVNSYAITNDINSIQNENNGHVPVLNPALAKTKGMPTT</sequence>
<organism evidence="1 2">
    <name type="scientific">Lupinus luteus</name>
    <name type="common">European yellow lupine</name>
    <dbReference type="NCBI Taxonomy" id="3873"/>
    <lineage>
        <taxon>Eukaryota</taxon>
        <taxon>Viridiplantae</taxon>
        <taxon>Streptophyta</taxon>
        <taxon>Embryophyta</taxon>
        <taxon>Tracheophyta</taxon>
        <taxon>Spermatophyta</taxon>
        <taxon>Magnoliopsida</taxon>
        <taxon>eudicotyledons</taxon>
        <taxon>Gunneridae</taxon>
        <taxon>Pentapetalae</taxon>
        <taxon>rosids</taxon>
        <taxon>fabids</taxon>
        <taxon>Fabales</taxon>
        <taxon>Fabaceae</taxon>
        <taxon>Papilionoideae</taxon>
        <taxon>50 kb inversion clade</taxon>
        <taxon>genistoids sensu lato</taxon>
        <taxon>core genistoids</taxon>
        <taxon>Genisteae</taxon>
        <taxon>Lupinus</taxon>
    </lineage>
</organism>
<evidence type="ECO:0000313" key="2">
    <source>
        <dbReference type="Proteomes" id="UP001497480"/>
    </source>
</evidence>
<protein>
    <submittedName>
        <fullName evidence="1">Uncharacterized protein</fullName>
    </submittedName>
</protein>
<dbReference type="Proteomes" id="UP001497480">
    <property type="component" value="Unassembled WGS sequence"/>
</dbReference>
<gene>
    <name evidence="1" type="ORF">LLUT_LOCUS4944</name>
</gene>
<reference evidence="1 2" key="1">
    <citation type="submission" date="2024-03" db="EMBL/GenBank/DDBJ databases">
        <authorList>
            <person name="Martinez-Hernandez J."/>
        </authorList>
    </citation>
    <scope>NUCLEOTIDE SEQUENCE [LARGE SCALE GENOMIC DNA]</scope>
</reference>
<dbReference type="EMBL" id="CAXHTB010000003">
    <property type="protein sequence ID" value="CAL0303884.1"/>
    <property type="molecule type" value="Genomic_DNA"/>
</dbReference>
<accession>A0AAV1W4C3</accession>
<comment type="caution">
    <text evidence="1">The sequence shown here is derived from an EMBL/GenBank/DDBJ whole genome shotgun (WGS) entry which is preliminary data.</text>
</comment>
<proteinExistence type="predicted"/>
<keyword evidence="2" id="KW-1185">Reference proteome</keyword>